<gene>
    <name evidence="4" type="ORF">DSTB1V02_LOCUS1500</name>
</gene>
<dbReference type="Gene3D" id="3.50.4.10">
    <property type="entry name" value="Hepatocyte Growth Factor"/>
    <property type="match status" value="1"/>
</dbReference>
<dbReference type="EMBL" id="CAJPEV010000142">
    <property type="protein sequence ID" value="CAG0881310.1"/>
    <property type="molecule type" value="Genomic_DNA"/>
</dbReference>
<evidence type="ECO:0000259" key="3">
    <source>
        <dbReference type="PROSITE" id="PS51034"/>
    </source>
</evidence>
<organism evidence="4">
    <name type="scientific">Darwinula stevensoni</name>
    <dbReference type="NCBI Taxonomy" id="69355"/>
    <lineage>
        <taxon>Eukaryota</taxon>
        <taxon>Metazoa</taxon>
        <taxon>Ecdysozoa</taxon>
        <taxon>Arthropoda</taxon>
        <taxon>Crustacea</taxon>
        <taxon>Oligostraca</taxon>
        <taxon>Ostracoda</taxon>
        <taxon>Podocopa</taxon>
        <taxon>Podocopida</taxon>
        <taxon>Darwinulocopina</taxon>
        <taxon>Darwinuloidea</taxon>
        <taxon>Darwinulidae</taxon>
        <taxon>Darwinula</taxon>
    </lineage>
</organism>
<keyword evidence="5" id="KW-1185">Reference proteome</keyword>
<feature type="domain" description="Apple" evidence="2">
    <location>
        <begin position="1"/>
        <end position="76"/>
    </location>
</feature>
<evidence type="ECO:0000259" key="2">
    <source>
        <dbReference type="PROSITE" id="PS50948"/>
    </source>
</evidence>
<dbReference type="GO" id="GO:0009653">
    <property type="term" value="P:anatomical structure morphogenesis"/>
    <property type="evidence" value="ECO:0007669"/>
    <property type="project" value="TreeGrafter"/>
</dbReference>
<accession>A0A7R9A338</accession>
<dbReference type="SMART" id="SM00241">
    <property type="entry name" value="ZP"/>
    <property type="match status" value="1"/>
</dbReference>
<protein>
    <recommendedName>
        <fullName evidence="6">ZP domain-containing protein</fullName>
    </recommendedName>
</protein>
<keyword evidence="1" id="KW-0472">Membrane</keyword>
<keyword evidence="1" id="KW-0812">Transmembrane</keyword>
<reference evidence="4" key="1">
    <citation type="submission" date="2020-11" db="EMBL/GenBank/DDBJ databases">
        <authorList>
            <person name="Tran Van P."/>
        </authorList>
    </citation>
    <scope>NUCLEOTIDE SEQUENCE</scope>
</reference>
<dbReference type="InterPro" id="IPR052774">
    <property type="entry name" value="Celegans_DevNeuronal_Protein"/>
</dbReference>
<dbReference type="InterPro" id="IPR003609">
    <property type="entry name" value="Pan_app"/>
</dbReference>
<proteinExistence type="predicted"/>
<evidence type="ECO:0000256" key="1">
    <source>
        <dbReference type="SAM" id="Phobius"/>
    </source>
</evidence>
<feature type="transmembrane region" description="Helical" evidence="1">
    <location>
        <begin position="433"/>
        <end position="457"/>
    </location>
</feature>
<keyword evidence="1" id="KW-1133">Transmembrane helix</keyword>
<dbReference type="PANTHER" id="PTHR47327:SF2">
    <property type="entry name" value="FI18240P1-RELATED"/>
    <property type="match status" value="1"/>
</dbReference>
<evidence type="ECO:0000313" key="5">
    <source>
        <dbReference type="Proteomes" id="UP000677054"/>
    </source>
</evidence>
<dbReference type="Pfam" id="PF00024">
    <property type="entry name" value="PAN_1"/>
    <property type="match status" value="1"/>
</dbReference>
<dbReference type="EMBL" id="LR899659">
    <property type="protein sequence ID" value="CAD7241512.1"/>
    <property type="molecule type" value="Genomic_DNA"/>
</dbReference>
<evidence type="ECO:0000313" key="4">
    <source>
        <dbReference type="EMBL" id="CAD7241512.1"/>
    </source>
</evidence>
<dbReference type="SUPFAM" id="SSF57414">
    <property type="entry name" value="Hairpin loop containing domain-like"/>
    <property type="match status" value="1"/>
</dbReference>
<sequence length="492" mass="55004">MRRILKTVDSVEQDVKSLEACRDKCLGSLEPCRSYDFNDTGNSVCRLSHHTALTLAHIKEPYLSMSTAVTYEMTACYNIEVQCRGTDMLAKIKSTKLFNGKIYAKESPMGCMSSIQDSMEFELSMPYESKACKALLYSTMGISARQVTKSLPGEYTNQIVVQHHKNIVTSADLGLSLICMYDLGSRNVTNNVSLEVEGKIEQIVTEEAYVESPDIIMRITDRKGNDISFAQVGDSLKLVFEISDNRYDLMVTKLYALDGIDALEIPLIDDEGCPTETFIMGPIERYEKNTDDDGEEKKQDASKKRFQILETKFEAFKFPVSDIVSFRALVTPCVHSCPPVTCDVLDFNGGTARIQSYGRRKRSPVQDFLRKKRSTKDDDLFVIQSITISDKYGRSRSNRRLGGDAVATGDSLNTTVTEVTIQGSTDAGVCINMVGIIVACSLFLVAQLVVIVAWTYIWQKRRQNKLEDGPIPETTADSLTQLFNSGYPARRF</sequence>
<dbReference type="AlphaFoldDB" id="A0A7R9A338"/>
<dbReference type="OrthoDB" id="5867217at2759"/>
<dbReference type="PANTHER" id="PTHR47327">
    <property type="entry name" value="FI18240P1-RELATED"/>
    <property type="match status" value="1"/>
</dbReference>
<name>A0A7R9A338_9CRUS</name>
<dbReference type="PROSITE" id="PS51034">
    <property type="entry name" value="ZP_2"/>
    <property type="match status" value="1"/>
</dbReference>
<feature type="domain" description="ZP" evidence="3">
    <location>
        <begin position="82"/>
        <end position="349"/>
    </location>
</feature>
<evidence type="ECO:0008006" key="6">
    <source>
        <dbReference type="Google" id="ProtNLM"/>
    </source>
</evidence>
<dbReference type="PROSITE" id="PS50948">
    <property type="entry name" value="PAN"/>
    <property type="match status" value="1"/>
</dbReference>
<dbReference type="Proteomes" id="UP000677054">
    <property type="component" value="Unassembled WGS sequence"/>
</dbReference>
<dbReference type="InterPro" id="IPR001507">
    <property type="entry name" value="ZP_dom"/>
</dbReference>